<name>A0A645J911_9ZZZZ</name>
<gene>
    <name evidence="8" type="primary">ribR_5</name>
    <name evidence="8" type="ORF">SDC9_207351</name>
</gene>
<keyword evidence="2" id="KW-0285">Flavoprotein</keyword>
<feature type="domain" description="Riboflavin kinase" evidence="7">
    <location>
        <begin position="1"/>
        <end position="69"/>
    </location>
</feature>
<keyword evidence="6" id="KW-0067">ATP-binding</keyword>
<dbReference type="PANTHER" id="PTHR22749:SF6">
    <property type="entry name" value="RIBOFLAVIN KINASE"/>
    <property type="match status" value="1"/>
</dbReference>
<evidence type="ECO:0000256" key="1">
    <source>
        <dbReference type="ARBA" id="ARBA00012105"/>
    </source>
</evidence>
<protein>
    <recommendedName>
        <fullName evidence="1">riboflavin kinase</fullName>
        <ecNumber evidence="1">2.7.1.26</ecNumber>
    </recommendedName>
</protein>
<dbReference type="Pfam" id="PF01687">
    <property type="entry name" value="Flavokinase"/>
    <property type="match status" value="1"/>
</dbReference>
<dbReference type="SUPFAM" id="SSF82114">
    <property type="entry name" value="Riboflavin kinase-like"/>
    <property type="match status" value="1"/>
</dbReference>
<keyword evidence="5" id="KW-0547">Nucleotide-binding</keyword>
<dbReference type="GO" id="GO:0009231">
    <property type="term" value="P:riboflavin biosynthetic process"/>
    <property type="evidence" value="ECO:0007669"/>
    <property type="project" value="InterPro"/>
</dbReference>
<dbReference type="GO" id="GO:0005524">
    <property type="term" value="F:ATP binding"/>
    <property type="evidence" value="ECO:0007669"/>
    <property type="project" value="UniProtKB-KW"/>
</dbReference>
<evidence type="ECO:0000256" key="3">
    <source>
        <dbReference type="ARBA" id="ARBA00022643"/>
    </source>
</evidence>
<dbReference type="InterPro" id="IPR023468">
    <property type="entry name" value="Riboflavin_kinase"/>
</dbReference>
<evidence type="ECO:0000256" key="4">
    <source>
        <dbReference type="ARBA" id="ARBA00022679"/>
    </source>
</evidence>
<organism evidence="8">
    <name type="scientific">bioreactor metagenome</name>
    <dbReference type="NCBI Taxonomy" id="1076179"/>
    <lineage>
        <taxon>unclassified sequences</taxon>
        <taxon>metagenomes</taxon>
        <taxon>ecological metagenomes</taxon>
    </lineage>
</organism>
<dbReference type="EC" id="2.7.1.26" evidence="1"/>
<evidence type="ECO:0000256" key="5">
    <source>
        <dbReference type="ARBA" id="ARBA00022741"/>
    </source>
</evidence>
<keyword evidence="4 8" id="KW-0808">Transferase</keyword>
<keyword evidence="3" id="KW-0288">FMN</keyword>
<dbReference type="Gene3D" id="2.40.30.30">
    <property type="entry name" value="Riboflavin kinase-like"/>
    <property type="match status" value="1"/>
</dbReference>
<sequence length="70" mass="8386">MNIGRRPTLDNGTNISLEVHIIDFSEDIYHQEIKIQFLHKIRDEKKFDSVDQLILQLEKDKEYVVNNCRQ</sequence>
<dbReference type="InterPro" id="IPR015865">
    <property type="entry name" value="Riboflavin_kinase_bac/euk"/>
</dbReference>
<reference evidence="8" key="1">
    <citation type="submission" date="2019-08" db="EMBL/GenBank/DDBJ databases">
        <authorList>
            <person name="Kucharzyk K."/>
            <person name="Murdoch R.W."/>
            <person name="Higgins S."/>
            <person name="Loffler F."/>
        </authorList>
    </citation>
    <scope>NUCLEOTIDE SEQUENCE</scope>
</reference>
<dbReference type="SMART" id="SM00904">
    <property type="entry name" value="Flavokinase"/>
    <property type="match status" value="1"/>
</dbReference>
<evidence type="ECO:0000313" key="8">
    <source>
        <dbReference type="EMBL" id="MPN59630.1"/>
    </source>
</evidence>
<keyword evidence="8" id="KW-0418">Kinase</keyword>
<evidence type="ECO:0000259" key="7">
    <source>
        <dbReference type="SMART" id="SM00904"/>
    </source>
</evidence>
<comment type="caution">
    <text evidence="8">The sequence shown here is derived from an EMBL/GenBank/DDBJ whole genome shotgun (WGS) entry which is preliminary data.</text>
</comment>
<dbReference type="PANTHER" id="PTHR22749">
    <property type="entry name" value="RIBOFLAVIN KINASE/FMN ADENYLYLTRANSFERASE"/>
    <property type="match status" value="1"/>
</dbReference>
<accession>A0A645J911</accession>
<evidence type="ECO:0000256" key="6">
    <source>
        <dbReference type="ARBA" id="ARBA00022840"/>
    </source>
</evidence>
<dbReference type="AlphaFoldDB" id="A0A645J911"/>
<dbReference type="EMBL" id="VSSQ01133866">
    <property type="protein sequence ID" value="MPN59630.1"/>
    <property type="molecule type" value="Genomic_DNA"/>
</dbReference>
<dbReference type="GO" id="GO:0008531">
    <property type="term" value="F:riboflavin kinase activity"/>
    <property type="evidence" value="ECO:0007669"/>
    <property type="project" value="UniProtKB-EC"/>
</dbReference>
<proteinExistence type="predicted"/>
<dbReference type="GO" id="GO:0009398">
    <property type="term" value="P:FMN biosynthetic process"/>
    <property type="evidence" value="ECO:0007669"/>
    <property type="project" value="TreeGrafter"/>
</dbReference>
<dbReference type="InterPro" id="IPR023465">
    <property type="entry name" value="Riboflavin_kinase_dom_sf"/>
</dbReference>
<evidence type="ECO:0000256" key="2">
    <source>
        <dbReference type="ARBA" id="ARBA00022630"/>
    </source>
</evidence>